<evidence type="ECO:0000256" key="1">
    <source>
        <dbReference type="SAM" id="MobiDB-lite"/>
    </source>
</evidence>
<feature type="compositionally biased region" description="Acidic residues" evidence="1">
    <location>
        <begin position="54"/>
        <end position="64"/>
    </location>
</feature>
<accession>A0ABQ4ZNZ2</accession>
<feature type="region of interest" description="Disordered" evidence="1">
    <location>
        <begin position="38"/>
        <end position="64"/>
    </location>
</feature>
<evidence type="ECO:0000313" key="2">
    <source>
        <dbReference type="EMBL" id="GJS91655.1"/>
    </source>
</evidence>
<keyword evidence="3" id="KW-1185">Reference proteome</keyword>
<comment type="caution">
    <text evidence="2">The sequence shown here is derived from an EMBL/GenBank/DDBJ whole genome shotgun (WGS) entry which is preliminary data.</text>
</comment>
<organism evidence="2 3">
    <name type="scientific">Tanacetum coccineum</name>
    <dbReference type="NCBI Taxonomy" id="301880"/>
    <lineage>
        <taxon>Eukaryota</taxon>
        <taxon>Viridiplantae</taxon>
        <taxon>Streptophyta</taxon>
        <taxon>Embryophyta</taxon>
        <taxon>Tracheophyta</taxon>
        <taxon>Spermatophyta</taxon>
        <taxon>Magnoliopsida</taxon>
        <taxon>eudicotyledons</taxon>
        <taxon>Gunneridae</taxon>
        <taxon>Pentapetalae</taxon>
        <taxon>asterids</taxon>
        <taxon>campanulids</taxon>
        <taxon>Asterales</taxon>
        <taxon>Asteraceae</taxon>
        <taxon>Asteroideae</taxon>
        <taxon>Anthemideae</taxon>
        <taxon>Anthemidinae</taxon>
        <taxon>Tanacetum</taxon>
    </lineage>
</organism>
<sequence>MSQNKVKLKEKEKGVELKNVEDIERPRPTSTRSLLTLKPLPKIDPKAKGKGMIEEEDESDTELEDITEAEKKFNMLANDEEMAKKVQEEWEAEEEKKWLAEEEATKIAFTNEYDFIQARLNADKILAEKLQEEEREKFTIEERAKLLHDTIVAQRIFLAQQRSKVIRNRLPLRTQLRNQMMTYLKHVGEKKHFDLKTKNFEEIQVLYEKVKRSDENFIAIGSVEDERLIKDLNKKTAGIKKADSIKKESKEVEENDELRLCLTIAPNEDNEVDYEILDKKYPIIEWKSKHLGIKPQYDETKDLDEINLNVVIRSNGQRRYFSTLMRVLSIFDRDDLSVVYQLVMDKYKDEIPEGFDRVLWGDLMIMFNPSDEDEFWNSQQDWNVVSWKLHGSSGVHTLMTDEGLVIHMLVEKQYPLRKKVLVQMLELKLESEEDNTMALELIRFVKKLIAELEPENSDGDEKDL</sequence>
<evidence type="ECO:0000313" key="3">
    <source>
        <dbReference type="Proteomes" id="UP001151760"/>
    </source>
</evidence>
<protein>
    <submittedName>
        <fullName evidence="2">Uncharacterized protein</fullName>
    </submittedName>
</protein>
<dbReference type="Proteomes" id="UP001151760">
    <property type="component" value="Unassembled WGS sequence"/>
</dbReference>
<feature type="compositionally biased region" description="Basic and acidic residues" evidence="1">
    <location>
        <begin position="41"/>
        <end position="53"/>
    </location>
</feature>
<name>A0ABQ4ZNZ2_9ASTR</name>
<dbReference type="EMBL" id="BQNB010011523">
    <property type="protein sequence ID" value="GJS91655.1"/>
    <property type="molecule type" value="Genomic_DNA"/>
</dbReference>
<reference evidence="2" key="1">
    <citation type="journal article" date="2022" name="Int. J. Mol. Sci.">
        <title>Draft Genome of Tanacetum Coccineum: Genomic Comparison of Closely Related Tanacetum-Family Plants.</title>
        <authorList>
            <person name="Yamashiro T."/>
            <person name="Shiraishi A."/>
            <person name="Nakayama K."/>
            <person name="Satake H."/>
        </authorList>
    </citation>
    <scope>NUCLEOTIDE SEQUENCE</scope>
</reference>
<proteinExistence type="predicted"/>
<reference evidence="2" key="2">
    <citation type="submission" date="2022-01" db="EMBL/GenBank/DDBJ databases">
        <authorList>
            <person name="Yamashiro T."/>
            <person name="Shiraishi A."/>
            <person name="Satake H."/>
            <person name="Nakayama K."/>
        </authorList>
    </citation>
    <scope>NUCLEOTIDE SEQUENCE</scope>
</reference>
<gene>
    <name evidence="2" type="ORF">Tco_0774291</name>
</gene>